<evidence type="ECO:0000256" key="1">
    <source>
        <dbReference type="SAM" id="Coils"/>
    </source>
</evidence>
<dbReference type="EMBL" id="WBVQ01000001">
    <property type="protein sequence ID" value="KAB2817965.1"/>
    <property type="molecule type" value="Genomic_DNA"/>
</dbReference>
<dbReference type="GO" id="GO:0003723">
    <property type="term" value="F:RNA binding"/>
    <property type="evidence" value="ECO:0007669"/>
    <property type="project" value="InterPro"/>
</dbReference>
<dbReference type="InterPro" id="IPR020103">
    <property type="entry name" value="PsdUridine_synth_cat_dom_sf"/>
</dbReference>
<dbReference type="InterPro" id="IPR050188">
    <property type="entry name" value="RluA_PseudoU_synthase"/>
</dbReference>
<dbReference type="GO" id="GO:0140098">
    <property type="term" value="F:catalytic activity, acting on RNA"/>
    <property type="evidence" value="ECO:0007669"/>
    <property type="project" value="UniProtKB-ARBA"/>
</dbReference>
<evidence type="ECO:0000313" key="3">
    <source>
        <dbReference type="EMBL" id="KAB2817965.1"/>
    </source>
</evidence>
<dbReference type="OrthoDB" id="9807829at2"/>
<dbReference type="Proteomes" id="UP000484164">
    <property type="component" value="Unassembled WGS sequence"/>
</dbReference>
<reference evidence="3 4" key="1">
    <citation type="submission" date="2019-10" db="EMBL/GenBank/DDBJ databases">
        <title>Genome sequence of Phaeocystidibacter marisrubri JCM30614 (type strain).</title>
        <authorList>
            <person name="Bowman J.P."/>
        </authorList>
    </citation>
    <scope>NUCLEOTIDE SEQUENCE [LARGE SCALE GENOMIC DNA]</scope>
    <source>
        <strain evidence="3 4">JCM 30614</strain>
    </source>
</reference>
<protein>
    <submittedName>
        <fullName evidence="3">RNA pseudouridine synthase</fullName>
    </submittedName>
</protein>
<dbReference type="PROSITE" id="PS01129">
    <property type="entry name" value="PSI_RLU"/>
    <property type="match status" value="1"/>
</dbReference>
<name>A0A6L3ZKI1_9FLAO</name>
<gene>
    <name evidence="3" type="ORF">F8C82_06055</name>
</gene>
<evidence type="ECO:0000313" key="4">
    <source>
        <dbReference type="Proteomes" id="UP000484164"/>
    </source>
</evidence>
<accession>A0A6L3ZKI1</accession>
<feature type="coiled-coil region" evidence="1">
    <location>
        <begin position="140"/>
        <end position="174"/>
    </location>
</feature>
<dbReference type="Gene3D" id="3.30.2350.10">
    <property type="entry name" value="Pseudouridine synthase"/>
    <property type="match status" value="1"/>
</dbReference>
<feature type="domain" description="Pseudouridine synthase RsuA/RluA-like" evidence="2">
    <location>
        <begin position="361"/>
        <end position="509"/>
    </location>
</feature>
<comment type="caution">
    <text evidence="3">The sequence shown here is derived from an EMBL/GenBank/DDBJ whole genome shotgun (WGS) entry which is preliminary data.</text>
</comment>
<dbReference type="PANTHER" id="PTHR21600">
    <property type="entry name" value="MITOCHONDRIAL RNA PSEUDOURIDINE SYNTHASE"/>
    <property type="match status" value="1"/>
</dbReference>
<organism evidence="3 4">
    <name type="scientific">Phaeocystidibacter marisrubri</name>
    <dbReference type="NCBI Taxonomy" id="1577780"/>
    <lineage>
        <taxon>Bacteria</taxon>
        <taxon>Pseudomonadati</taxon>
        <taxon>Bacteroidota</taxon>
        <taxon>Flavobacteriia</taxon>
        <taxon>Flavobacteriales</taxon>
        <taxon>Phaeocystidibacteraceae</taxon>
        <taxon>Phaeocystidibacter</taxon>
    </lineage>
</organism>
<sequence>MSHYFRKFEKSVEGIELPEQFTFPFYYKPHPLVQLAVEQLQADLSSRELNHNFGLDTNAAGTAIGKMFGVLVVKSQSGELGFLAAFSGKMADSNHHKGFVPPVYDMLDASGYFKTGEKSIHELTVKLEKLENSPELAEARKFLRTQVEKAEEDIERLKREIKEGKARRKQRRKEAEQTLAEDEFTTLVQELSEESMVEQYTLKDAKRYWEYKRTEAQANLNKYTAEIEAIKEQRREKSALLQQRLFSDYTFLNAKLESRSLLSIFEEKEQVPVAGAGECSAPKLLHYAFANGFTPIAMGEFWWGASPKSEVRNHKQFYPACRSKCEPILGHMLRGLDVEENPMLKTPENILDIEIVYEDTYLVVVNKPADFLSVPGKSVYDSVYTRMEARYPQATGPLLVHRLDMSTSGLLLVAKTKKVHKKLQSQFLKRTISKRYEALLEGTLSRDSGEIELPLRVDLDNRPQQLVCYEHGKPALTRWEKVREENGRTRVHFYPITGRTHQLRVHAAHVKGLNTPIVGDDLYGKHDKRLHLHAAYLKFVHPITDEVIELHVPSGF</sequence>
<dbReference type="GO" id="GO:0000455">
    <property type="term" value="P:enzyme-directed rRNA pseudouridine synthesis"/>
    <property type="evidence" value="ECO:0007669"/>
    <property type="project" value="TreeGrafter"/>
</dbReference>
<feature type="coiled-coil region" evidence="1">
    <location>
        <begin position="213"/>
        <end position="240"/>
    </location>
</feature>
<dbReference type="AlphaFoldDB" id="A0A6L3ZKI1"/>
<keyword evidence="4" id="KW-1185">Reference proteome</keyword>
<dbReference type="RefSeq" id="WP_151692653.1">
    <property type="nucleotide sequence ID" value="NZ_BMGX01000002.1"/>
</dbReference>
<dbReference type="SUPFAM" id="SSF55120">
    <property type="entry name" value="Pseudouridine synthase"/>
    <property type="match status" value="1"/>
</dbReference>
<dbReference type="InterPro" id="IPR006224">
    <property type="entry name" value="PsdUridine_synth_RluA-like_CS"/>
</dbReference>
<proteinExistence type="predicted"/>
<dbReference type="CDD" id="cd02869">
    <property type="entry name" value="PseudoU_synth_RluA_like"/>
    <property type="match status" value="1"/>
</dbReference>
<keyword evidence="1" id="KW-0175">Coiled coil</keyword>
<dbReference type="PANTHER" id="PTHR21600:SF89">
    <property type="entry name" value="RIBOSOMAL LARGE SUBUNIT PSEUDOURIDINE SYNTHASE A"/>
    <property type="match status" value="1"/>
</dbReference>
<evidence type="ECO:0000259" key="2">
    <source>
        <dbReference type="Pfam" id="PF00849"/>
    </source>
</evidence>
<dbReference type="InterPro" id="IPR006145">
    <property type="entry name" value="PsdUridine_synth_RsuA/RluA"/>
</dbReference>
<dbReference type="Pfam" id="PF00849">
    <property type="entry name" value="PseudoU_synth_2"/>
    <property type="match status" value="1"/>
</dbReference>
<dbReference type="GO" id="GO:0009982">
    <property type="term" value="F:pseudouridine synthase activity"/>
    <property type="evidence" value="ECO:0007669"/>
    <property type="project" value="InterPro"/>
</dbReference>